<dbReference type="Gramene" id="OGLUM04G06850.1">
    <property type="protein sequence ID" value="OGLUM04G06850.1"/>
    <property type="gene ID" value="OGLUM04G06850"/>
</dbReference>
<proteinExistence type="predicted"/>
<organism evidence="2">
    <name type="scientific">Oryza glumipatula</name>
    <dbReference type="NCBI Taxonomy" id="40148"/>
    <lineage>
        <taxon>Eukaryota</taxon>
        <taxon>Viridiplantae</taxon>
        <taxon>Streptophyta</taxon>
        <taxon>Embryophyta</taxon>
        <taxon>Tracheophyta</taxon>
        <taxon>Spermatophyta</taxon>
        <taxon>Magnoliopsida</taxon>
        <taxon>Liliopsida</taxon>
        <taxon>Poales</taxon>
        <taxon>Poaceae</taxon>
        <taxon>BOP clade</taxon>
        <taxon>Oryzoideae</taxon>
        <taxon>Oryzeae</taxon>
        <taxon>Oryzinae</taxon>
        <taxon>Oryza</taxon>
    </lineage>
</organism>
<dbReference type="Proteomes" id="UP000026961">
    <property type="component" value="Chromosome 4"/>
</dbReference>
<dbReference type="EnsemblPlants" id="OGLUM04G06850.1">
    <property type="protein sequence ID" value="OGLUM04G06850.1"/>
    <property type="gene ID" value="OGLUM04G06850"/>
</dbReference>
<dbReference type="AlphaFoldDB" id="A0A0D9ZIP7"/>
<reference evidence="2" key="2">
    <citation type="submission" date="2018-05" db="EMBL/GenBank/DDBJ databases">
        <title>OgluRS3 (Oryza glumaepatula Reference Sequence Version 3).</title>
        <authorList>
            <person name="Zhang J."/>
            <person name="Kudrna D."/>
            <person name="Lee S."/>
            <person name="Talag J."/>
            <person name="Welchert J."/>
            <person name="Wing R.A."/>
        </authorList>
    </citation>
    <scope>NUCLEOTIDE SEQUENCE [LARGE SCALE GENOMIC DNA]</scope>
</reference>
<sequence>MAEEEARMRNSIVSSVPAEDPRKVWRSPGSTRAGFSFPSSFSISPASASRSSTNTSPSVGTYKKVRRRRQRQHRLRWLRQQWRRVLKGARPQRPRAWRGRREYGRTTTLLGSARRPLPSFLDAVLAAASMIMERGRVLAITEGDAWSIQKRLREKVEGGEKKE</sequence>
<feature type="region of interest" description="Disordered" evidence="1">
    <location>
        <begin position="1"/>
        <end position="72"/>
    </location>
</feature>
<evidence type="ECO:0000256" key="1">
    <source>
        <dbReference type="SAM" id="MobiDB-lite"/>
    </source>
</evidence>
<evidence type="ECO:0000313" key="2">
    <source>
        <dbReference type="EnsemblPlants" id="OGLUM04G06850.1"/>
    </source>
</evidence>
<feature type="compositionally biased region" description="Basic residues" evidence="1">
    <location>
        <begin position="63"/>
        <end position="72"/>
    </location>
</feature>
<reference evidence="2" key="1">
    <citation type="submission" date="2015-04" db="UniProtKB">
        <authorList>
            <consortium name="EnsemblPlants"/>
        </authorList>
    </citation>
    <scope>IDENTIFICATION</scope>
</reference>
<name>A0A0D9ZIP7_9ORYZ</name>
<protein>
    <submittedName>
        <fullName evidence="2">Uncharacterized protein</fullName>
    </submittedName>
</protein>
<feature type="compositionally biased region" description="Low complexity" evidence="1">
    <location>
        <begin position="35"/>
        <end position="58"/>
    </location>
</feature>
<keyword evidence="3" id="KW-1185">Reference proteome</keyword>
<accession>A0A0D9ZIP7</accession>
<evidence type="ECO:0000313" key="3">
    <source>
        <dbReference type="Proteomes" id="UP000026961"/>
    </source>
</evidence>
<dbReference type="HOGENOM" id="CLU_146312_0_0_1"/>